<evidence type="ECO:0000313" key="3">
    <source>
        <dbReference type="Proteomes" id="UP000028341"/>
    </source>
</evidence>
<comment type="caution">
    <text evidence="2">The sequence shown here is derived from an EMBL/GenBank/DDBJ whole genome shotgun (WGS) entry which is preliminary data.</text>
</comment>
<keyword evidence="1" id="KW-0472">Membrane</keyword>
<feature type="transmembrane region" description="Helical" evidence="1">
    <location>
        <begin position="12"/>
        <end position="30"/>
    </location>
</feature>
<keyword evidence="3" id="KW-1185">Reference proteome</keyword>
<evidence type="ECO:0000313" key="2">
    <source>
        <dbReference type="EMBL" id="KES04863.1"/>
    </source>
</evidence>
<dbReference type="AlphaFoldDB" id="A0A081XMU0"/>
<reference evidence="2 3" key="1">
    <citation type="submission" date="2014-02" db="EMBL/GenBank/DDBJ databases">
        <title>The genome announcement of Streptomyces toyocaensis NRRL15009.</title>
        <authorList>
            <person name="Hong H.-J."/>
            <person name="Kwun M.J."/>
        </authorList>
    </citation>
    <scope>NUCLEOTIDE SEQUENCE [LARGE SCALE GENOMIC DNA]</scope>
    <source>
        <strain evidence="2 3">NRRL 15009</strain>
    </source>
</reference>
<dbReference type="Proteomes" id="UP000028341">
    <property type="component" value="Unassembled WGS sequence"/>
</dbReference>
<organism evidence="2 3">
    <name type="scientific">Streptomyces toyocaensis</name>
    <dbReference type="NCBI Taxonomy" id="55952"/>
    <lineage>
        <taxon>Bacteria</taxon>
        <taxon>Bacillati</taxon>
        <taxon>Actinomycetota</taxon>
        <taxon>Actinomycetes</taxon>
        <taxon>Kitasatosporales</taxon>
        <taxon>Streptomycetaceae</taxon>
        <taxon>Streptomyces</taxon>
    </lineage>
</organism>
<dbReference type="RefSeq" id="WP_051858482.1">
    <property type="nucleotide sequence ID" value="NZ_JBFADL010000007.1"/>
</dbReference>
<dbReference type="eggNOG" id="ENOG5031EHZ">
    <property type="taxonomic scope" value="Bacteria"/>
</dbReference>
<dbReference type="EMBL" id="JFCB01000022">
    <property type="protein sequence ID" value="KES04863.1"/>
    <property type="molecule type" value="Genomic_DNA"/>
</dbReference>
<proteinExistence type="predicted"/>
<name>A0A081XMU0_STRTO</name>
<keyword evidence="1" id="KW-0812">Transmembrane</keyword>
<dbReference type="OrthoDB" id="3775567at2"/>
<protein>
    <submittedName>
        <fullName evidence="2">Uncharacterized protein</fullName>
    </submittedName>
</protein>
<gene>
    <name evidence="2" type="ORF">BU52_22740</name>
</gene>
<evidence type="ECO:0000256" key="1">
    <source>
        <dbReference type="SAM" id="Phobius"/>
    </source>
</evidence>
<sequence length="226" mass="24839">MLNALFNRAGRPVAACLAAVGIATAVLIGMDGLDTVVGCGTAYDDYPSETAKDWVTQADHVVVATPTAEQEINRRDFTKGPIQYATDRSVTFRADDVLWSAKSPRHSLGDTFDMVAAGWRVYRESGARTKATSAYAPRLETGHTYLLALRWADDGWTVLGEGAAVPFDDRTVARGEWCGRVLSEEDVARGERFSRIEDKSLEKLLVGQDDEAVKRELEGVRVKRDQ</sequence>
<keyword evidence="1" id="KW-1133">Transmembrane helix</keyword>
<accession>A0A081XMU0</accession>